<sequence>MLFLRHAVATALALLSVSASAAQSPADVVGALDALTSVSLSLQTAANNINELSGATGIIGAGAFPDVSEGIERTIHSANELASANRDTQPLPASPDATKIVNAYTKFLDEHRKFWIILTGKSGALTNLLIGPPIIVYSKQLAQAIDILVFSLSDMVPSEADNLQAKATELYSTLRDAEEQYSRNPATIIANGALVRRHARDIAV</sequence>
<protein>
    <submittedName>
        <fullName evidence="2">Uncharacterized protein</fullName>
    </submittedName>
</protein>
<dbReference type="Pfam" id="PF17615">
    <property type="entry name" value="C166"/>
    <property type="match status" value="1"/>
</dbReference>
<evidence type="ECO:0000313" key="3">
    <source>
        <dbReference type="Proteomes" id="UP001375240"/>
    </source>
</evidence>
<keyword evidence="1" id="KW-0732">Signal</keyword>
<name>A0AAV9UPW9_9PEZI</name>
<keyword evidence="3" id="KW-1185">Reference proteome</keyword>
<comment type="caution">
    <text evidence="2">The sequence shown here is derived from an EMBL/GenBank/DDBJ whole genome shotgun (WGS) entry which is preliminary data.</text>
</comment>
<reference evidence="2 3" key="1">
    <citation type="submission" date="2019-10" db="EMBL/GenBank/DDBJ databases">
        <authorList>
            <person name="Palmer J.M."/>
        </authorList>
    </citation>
    <scope>NUCLEOTIDE SEQUENCE [LARGE SCALE GENOMIC DNA]</scope>
    <source>
        <strain evidence="2 3">TWF696</strain>
    </source>
</reference>
<proteinExistence type="predicted"/>
<organism evidence="2 3">
    <name type="scientific">Orbilia brochopaga</name>
    <dbReference type="NCBI Taxonomy" id="3140254"/>
    <lineage>
        <taxon>Eukaryota</taxon>
        <taxon>Fungi</taxon>
        <taxon>Dikarya</taxon>
        <taxon>Ascomycota</taxon>
        <taxon>Pezizomycotina</taxon>
        <taxon>Orbiliomycetes</taxon>
        <taxon>Orbiliales</taxon>
        <taxon>Orbiliaceae</taxon>
        <taxon>Orbilia</taxon>
    </lineage>
</organism>
<dbReference type="AlphaFoldDB" id="A0AAV9UPW9"/>
<dbReference type="Proteomes" id="UP001375240">
    <property type="component" value="Unassembled WGS sequence"/>
</dbReference>
<feature type="signal peptide" evidence="1">
    <location>
        <begin position="1"/>
        <end position="22"/>
    </location>
</feature>
<accession>A0AAV9UPW9</accession>
<dbReference type="EMBL" id="JAVHNQ010000006">
    <property type="protein sequence ID" value="KAK6343878.1"/>
    <property type="molecule type" value="Genomic_DNA"/>
</dbReference>
<gene>
    <name evidence="2" type="ORF">TWF696_007531</name>
</gene>
<evidence type="ECO:0000256" key="1">
    <source>
        <dbReference type="SAM" id="SignalP"/>
    </source>
</evidence>
<feature type="chain" id="PRO_5043362148" evidence="1">
    <location>
        <begin position="23"/>
        <end position="204"/>
    </location>
</feature>
<evidence type="ECO:0000313" key="2">
    <source>
        <dbReference type="EMBL" id="KAK6343878.1"/>
    </source>
</evidence>